<feature type="region of interest" description="Disordered" evidence="1">
    <location>
        <begin position="79"/>
        <end position="120"/>
    </location>
</feature>
<name>A0AAD6XLP0_9AGAR</name>
<organism evidence="2 4">
    <name type="scientific">Mycena belliarum</name>
    <dbReference type="NCBI Taxonomy" id="1033014"/>
    <lineage>
        <taxon>Eukaryota</taxon>
        <taxon>Fungi</taxon>
        <taxon>Dikarya</taxon>
        <taxon>Basidiomycota</taxon>
        <taxon>Agaricomycotina</taxon>
        <taxon>Agaricomycetes</taxon>
        <taxon>Agaricomycetidae</taxon>
        <taxon>Agaricales</taxon>
        <taxon>Marasmiineae</taxon>
        <taxon>Mycenaceae</taxon>
        <taxon>Mycena</taxon>
    </lineage>
</organism>
<feature type="compositionally biased region" description="Basic residues" evidence="1">
    <location>
        <begin position="164"/>
        <end position="176"/>
    </location>
</feature>
<evidence type="ECO:0000256" key="1">
    <source>
        <dbReference type="SAM" id="MobiDB-lite"/>
    </source>
</evidence>
<feature type="compositionally biased region" description="Pro residues" evidence="1">
    <location>
        <begin position="297"/>
        <end position="307"/>
    </location>
</feature>
<keyword evidence="4" id="KW-1185">Reference proteome</keyword>
<gene>
    <name evidence="2" type="ORF">B0H15DRAFT_957303</name>
    <name evidence="3" type="ORF">B0H15DRAFT_957308</name>
</gene>
<feature type="region of interest" description="Disordered" evidence="1">
    <location>
        <begin position="245"/>
        <end position="341"/>
    </location>
</feature>
<dbReference type="EMBL" id="JARJCN010000117">
    <property type="protein sequence ID" value="KAJ7073322.1"/>
    <property type="molecule type" value="Genomic_DNA"/>
</dbReference>
<proteinExistence type="predicted"/>
<evidence type="ECO:0000313" key="4">
    <source>
        <dbReference type="Proteomes" id="UP001222325"/>
    </source>
</evidence>
<dbReference type="Proteomes" id="UP001222325">
    <property type="component" value="Unassembled WGS sequence"/>
</dbReference>
<protein>
    <submittedName>
        <fullName evidence="2">Uncharacterized protein</fullName>
    </submittedName>
</protein>
<feature type="compositionally biased region" description="Low complexity" evidence="1">
    <location>
        <begin position="139"/>
        <end position="151"/>
    </location>
</feature>
<dbReference type="AlphaFoldDB" id="A0AAD6XLP0"/>
<evidence type="ECO:0000313" key="3">
    <source>
        <dbReference type="EMBL" id="KAJ7073322.1"/>
    </source>
</evidence>
<evidence type="ECO:0000313" key="2">
    <source>
        <dbReference type="EMBL" id="KAJ7073318.1"/>
    </source>
</evidence>
<reference evidence="2" key="1">
    <citation type="submission" date="2023-03" db="EMBL/GenBank/DDBJ databases">
        <title>Massive genome expansion in bonnet fungi (Mycena s.s.) driven by repeated elements and novel gene families across ecological guilds.</title>
        <authorList>
            <consortium name="Lawrence Berkeley National Laboratory"/>
            <person name="Harder C.B."/>
            <person name="Miyauchi S."/>
            <person name="Viragh M."/>
            <person name="Kuo A."/>
            <person name="Thoen E."/>
            <person name="Andreopoulos B."/>
            <person name="Lu D."/>
            <person name="Skrede I."/>
            <person name="Drula E."/>
            <person name="Henrissat B."/>
            <person name="Morin E."/>
            <person name="Kohler A."/>
            <person name="Barry K."/>
            <person name="LaButti K."/>
            <person name="Morin E."/>
            <person name="Salamov A."/>
            <person name="Lipzen A."/>
            <person name="Mereny Z."/>
            <person name="Hegedus B."/>
            <person name="Baldrian P."/>
            <person name="Stursova M."/>
            <person name="Weitz H."/>
            <person name="Taylor A."/>
            <person name="Grigoriev I.V."/>
            <person name="Nagy L.G."/>
            <person name="Martin F."/>
            <person name="Kauserud H."/>
        </authorList>
    </citation>
    <scope>NUCLEOTIDE SEQUENCE</scope>
    <source>
        <strain evidence="2">CBHHK173m</strain>
    </source>
</reference>
<comment type="caution">
    <text evidence="2">The sequence shown here is derived from an EMBL/GenBank/DDBJ whole genome shotgun (WGS) entry which is preliminary data.</text>
</comment>
<feature type="region of interest" description="Disordered" evidence="1">
    <location>
        <begin position="1"/>
        <end position="24"/>
    </location>
</feature>
<dbReference type="EMBL" id="JARJCN010000117">
    <property type="protein sequence ID" value="KAJ7073318.1"/>
    <property type="molecule type" value="Genomic_DNA"/>
</dbReference>
<sequence length="341" mass="36603">MYLRTLHPATRPRRCSTSHASTPPRSAALIDAAAFAHGRRQSAVLDIAPARTHNAATFAYPPPPCRARRIARDSAGRYASAAPSCRHVPAAAAPRAARLHDDEPPGSRLHTSRPPSRNAAARELGLAASGSELGFALEAPKPSASSPVARSARSHWRAKDGPARNRRPGRKSRGRSVRAVCPSASHRQYAGSSPRRRAASSLRALSTAARSLGARAVRDGTSGIPHHHLRYATLHYTRAAAGLYSDVAPRSPPSTRSSAHSRPLRRPHIAPPAGIPSRSGRPDCVRVHSRPRQVGPLVPPSPPPSPPRTQRRPRIRGPTCERGSDRGPWHRGCHVTTTAER</sequence>
<accession>A0AAD6XLP0</accession>
<feature type="region of interest" description="Disordered" evidence="1">
    <location>
        <begin position="137"/>
        <end position="204"/>
    </location>
</feature>